<feature type="region of interest" description="Disordered" evidence="1">
    <location>
        <begin position="81"/>
        <end position="106"/>
    </location>
</feature>
<reference evidence="2" key="1">
    <citation type="submission" date="2021-03" db="EMBL/GenBank/DDBJ databases">
        <title>Draft genome sequence of rust myrtle Austropuccinia psidii MF-1, a brazilian biotype.</title>
        <authorList>
            <person name="Quecine M.C."/>
            <person name="Pachon D.M.R."/>
            <person name="Bonatelli M.L."/>
            <person name="Correr F.H."/>
            <person name="Franceschini L.M."/>
            <person name="Leite T.F."/>
            <person name="Margarido G.R.A."/>
            <person name="Almeida C.A."/>
            <person name="Ferrarezi J.A."/>
            <person name="Labate C.A."/>
        </authorList>
    </citation>
    <scope>NUCLEOTIDE SEQUENCE</scope>
    <source>
        <strain evidence="2">MF-1</strain>
    </source>
</reference>
<name>A0A9Q3PV89_9BASI</name>
<gene>
    <name evidence="2" type="ORF">O181_113337</name>
</gene>
<keyword evidence="3" id="KW-1185">Reference proteome</keyword>
<evidence type="ECO:0000256" key="1">
    <source>
        <dbReference type="SAM" id="MobiDB-lite"/>
    </source>
</evidence>
<comment type="caution">
    <text evidence="2">The sequence shown here is derived from an EMBL/GenBank/DDBJ whole genome shotgun (WGS) entry which is preliminary data.</text>
</comment>
<evidence type="ECO:0000313" key="2">
    <source>
        <dbReference type="EMBL" id="MBW0573622.1"/>
    </source>
</evidence>
<proteinExistence type="predicted"/>
<feature type="compositionally biased region" description="Polar residues" evidence="1">
    <location>
        <begin position="1"/>
        <end position="12"/>
    </location>
</feature>
<evidence type="ECO:0000313" key="3">
    <source>
        <dbReference type="Proteomes" id="UP000765509"/>
    </source>
</evidence>
<sequence length="138" mass="15873">MHLLIQQKSQTRGLDRHGTSTSAPPTPQRPVAMEHGKQDIQPGFKFGTIWRKLPEDMSERYIFQRPYGNHQRLESQEAVQTLRGKGSQDKGGLSCNPRYRREMDPERAYSDSFMLTRIRKTQLSSGFTPLRIQEIGGQ</sequence>
<protein>
    <submittedName>
        <fullName evidence="2">Uncharacterized protein</fullName>
    </submittedName>
</protein>
<accession>A0A9Q3PV89</accession>
<feature type="region of interest" description="Disordered" evidence="1">
    <location>
        <begin position="1"/>
        <end position="39"/>
    </location>
</feature>
<dbReference type="EMBL" id="AVOT02092488">
    <property type="protein sequence ID" value="MBW0573622.1"/>
    <property type="molecule type" value="Genomic_DNA"/>
</dbReference>
<dbReference type="AlphaFoldDB" id="A0A9Q3PV89"/>
<organism evidence="2 3">
    <name type="scientific">Austropuccinia psidii MF-1</name>
    <dbReference type="NCBI Taxonomy" id="1389203"/>
    <lineage>
        <taxon>Eukaryota</taxon>
        <taxon>Fungi</taxon>
        <taxon>Dikarya</taxon>
        <taxon>Basidiomycota</taxon>
        <taxon>Pucciniomycotina</taxon>
        <taxon>Pucciniomycetes</taxon>
        <taxon>Pucciniales</taxon>
        <taxon>Sphaerophragmiaceae</taxon>
        <taxon>Austropuccinia</taxon>
    </lineage>
</organism>
<dbReference type="Proteomes" id="UP000765509">
    <property type="component" value="Unassembled WGS sequence"/>
</dbReference>